<feature type="compositionally biased region" description="Polar residues" evidence="1">
    <location>
        <begin position="14"/>
        <end position="41"/>
    </location>
</feature>
<keyword evidence="3" id="KW-1185">Reference proteome</keyword>
<protein>
    <submittedName>
        <fullName evidence="2">Uncharacterized protein</fullName>
    </submittedName>
</protein>
<dbReference type="EMBL" id="FXUG01000007">
    <property type="protein sequence ID" value="SMP61673.1"/>
    <property type="molecule type" value="Genomic_DNA"/>
</dbReference>
<evidence type="ECO:0000256" key="1">
    <source>
        <dbReference type="SAM" id="MobiDB-lite"/>
    </source>
</evidence>
<proteinExistence type="predicted"/>
<feature type="region of interest" description="Disordered" evidence="1">
    <location>
        <begin position="14"/>
        <end position="82"/>
    </location>
</feature>
<organism evidence="2 3">
    <name type="scientific">Neorhodopirellula lusitana</name>
    <dbReference type="NCBI Taxonomy" id="445327"/>
    <lineage>
        <taxon>Bacteria</taxon>
        <taxon>Pseudomonadati</taxon>
        <taxon>Planctomycetota</taxon>
        <taxon>Planctomycetia</taxon>
        <taxon>Pirellulales</taxon>
        <taxon>Pirellulaceae</taxon>
        <taxon>Neorhodopirellula</taxon>
    </lineage>
</organism>
<name>A0ABY1Q6Z1_9BACT</name>
<reference evidence="2 3" key="1">
    <citation type="submission" date="2017-05" db="EMBL/GenBank/DDBJ databases">
        <authorList>
            <person name="Varghese N."/>
            <person name="Submissions S."/>
        </authorList>
    </citation>
    <scope>NUCLEOTIDE SEQUENCE [LARGE SCALE GENOMIC DNA]</scope>
    <source>
        <strain evidence="2 3">DSM 25457</strain>
    </source>
</reference>
<accession>A0ABY1Q6Z1</accession>
<gene>
    <name evidence="2" type="ORF">SAMN06265222_107147</name>
</gene>
<comment type="caution">
    <text evidence="2">The sequence shown here is derived from an EMBL/GenBank/DDBJ whole genome shotgun (WGS) entry which is preliminary data.</text>
</comment>
<evidence type="ECO:0000313" key="3">
    <source>
        <dbReference type="Proteomes" id="UP001158067"/>
    </source>
</evidence>
<feature type="compositionally biased region" description="Basic and acidic residues" evidence="1">
    <location>
        <begin position="49"/>
        <end position="72"/>
    </location>
</feature>
<dbReference type="Proteomes" id="UP001158067">
    <property type="component" value="Unassembled WGS sequence"/>
</dbReference>
<dbReference type="RefSeq" id="WP_283433222.1">
    <property type="nucleotide sequence ID" value="NZ_CAWLDM010000001.1"/>
</dbReference>
<evidence type="ECO:0000313" key="2">
    <source>
        <dbReference type="EMBL" id="SMP61673.1"/>
    </source>
</evidence>
<sequence length="120" mass="13037">MSLTPSFSDALTSHYATSGSAARSSVTPVSRTGSSIVGRNQGSSNDDSESGRDRRRGREGSKSGRAGVERRQFGSTHNDLSDDGRELAAAIDAYKLEHHRRYITCDEMLLVIRELGYSKA</sequence>